<dbReference type="AlphaFoldDB" id="A0A250E740"/>
<gene>
    <name evidence="2" type="ORF">CGC48_02165</name>
</gene>
<evidence type="ECO:0000313" key="2">
    <source>
        <dbReference type="EMBL" id="ATA67536.1"/>
    </source>
</evidence>
<dbReference type="PANTHER" id="PTHR21666">
    <property type="entry name" value="PEPTIDASE-RELATED"/>
    <property type="match status" value="1"/>
</dbReference>
<dbReference type="RefSeq" id="WP_098028285.1">
    <property type="nucleotide sequence ID" value="NZ_CP022378.1"/>
</dbReference>
<name>A0A250E740_9FLAO</name>
<accession>A0A250E740</accession>
<evidence type="ECO:0000259" key="1">
    <source>
        <dbReference type="Pfam" id="PF01551"/>
    </source>
</evidence>
<dbReference type="GeneID" id="96780598"/>
<dbReference type="Gene3D" id="2.70.70.10">
    <property type="entry name" value="Glucose Permease (Domain IIA)"/>
    <property type="match status" value="1"/>
</dbReference>
<dbReference type="CDD" id="cd12797">
    <property type="entry name" value="M23_peptidase"/>
    <property type="match status" value="1"/>
</dbReference>
<dbReference type="Pfam" id="PF01551">
    <property type="entry name" value="Peptidase_M23"/>
    <property type="match status" value="2"/>
</dbReference>
<protein>
    <recommendedName>
        <fullName evidence="1">M23ase beta-sheet core domain-containing protein</fullName>
    </recommendedName>
</protein>
<dbReference type="KEGG" id="ccyn:CGC48_02165"/>
<evidence type="ECO:0000313" key="3">
    <source>
        <dbReference type="Proteomes" id="UP000242855"/>
    </source>
</evidence>
<dbReference type="InterPro" id="IPR016047">
    <property type="entry name" value="M23ase_b-sheet_dom"/>
</dbReference>
<proteinExistence type="predicted"/>
<sequence length="212" mass="23724">MKRVFSVSKWHEPVENPERAWFNLGYPSPRSGYFGATRKSGSKNHGGIDIFASIGEPIYACLDGEVVSAQYRGKTKTTGYGNTIIIKVAKEDLEACRNSYKLEFPNPFKNGKGEVEKGKGFGDSDERYLLYAHLDTMLVKKGDKVTAGQQIATGGKTGNAETISSSKNRHLHFEVLSSRSTEGYYDLLNRENPAFYVNFVKADLDKQKYNRD</sequence>
<dbReference type="InterPro" id="IPR011055">
    <property type="entry name" value="Dup_hybrid_motif"/>
</dbReference>
<dbReference type="Proteomes" id="UP000242855">
    <property type="component" value="Chromosome"/>
</dbReference>
<dbReference type="PANTHER" id="PTHR21666:SF270">
    <property type="entry name" value="MUREIN HYDROLASE ACTIVATOR ENVC"/>
    <property type="match status" value="1"/>
</dbReference>
<organism evidence="2 3">
    <name type="scientific">Capnocytophaga cynodegmi</name>
    <dbReference type="NCBI Taxonomy" id="28189"/>
    <lineage>
        <taxon>Bacteria</taxon>
        <taxon>Pseudomonadati</taxon>
        <taxon>Bacteroidota</taxon>
        <taxon>Flavobacteriia</taxon>
        <taxon>Flavobacteriales</taxon>
        <taxon>Flavobacteriaceae</taxon>
        <taxon>Capnocytophaga</taxon>
    </lineage>
</organism>
<dbReference type="SUPFAM" id="SSF51261">
    <property type="entry name" value="Duplicated hybrid motif"/>
    <property type="match status" value="2"/>
</dbReference>
<dbReference type="GO" id="GO:0004222">
    <property type="term" value="F:metalloendopeptidase activity"/>
    <property type="evidence" value="ECO:0007669"/>
    <property type="project" value="TreeGrafter"/>
</dbReference>
<dbReference type="InterPro" id="IPR050570">
    <property type="entry name" value="Cell_wall_metabolism_enzyme"/>
</dbReference>
<feature type="domain" description="M23ase beta-sheet core" evidence="1">
    <location>
        <begin position="125"/>
        <end position="177"/>
    </location>
</feature>
<dbReference type="EMBL" id="CP022378">
    <property type="protein sequence ID" value="ATA67536.1"/>
    <property type="molecule type" value="Genomic_DNA"/>
</dbReference>
<feature type="domain" description="M23ase beta-sheet core" evidence="1">
    <location>
        <begin position="44"/>
        <end position="90"/>
    </location>
</feature>
<reference evidence="2 3" key="1">
    <citation type="journal article" date="2017" name="Genome Announc.">
        <title>Twelve Complete Reference Genomes of Clinical Isolates in the Capnocytophaga Genus.</title>
        <authorList>
            <person name="Villarma A."/>
            <person name="Gulvik C.A."/>
            <person name="Rowe L.A."/>
            <person name="Sheth M."/>
            <person name="Juieng P."/>
            <person name="Nicholson A.C."/>
            <person name="Loparev V.N."/>
            <person name="McQuiston J.R."/>
        </authorList>
    </citation>
    <scope>NUCLEOTIDE SEQUENCE [LARGE SCALE GENOMIC DNA]</scope>
    <source>
        <strain evidence="2 3">G7591</strain>
    </source>
</reference>